<keyword evidence="1" id="KW-1133">Transmembrane helix</keyword>
<keyword evidence="1" id="KW-0812">Transmembrane</keyword>
<dbReference type="PANTHER" id="PTHR37577:SF1">
    <property type="entry name" value="INTEGRAL MEMBRANE PROTEIN"/>
    <property type="match status" value="1"/>
</dbReference>
<dbReference type="AlphaFoldDB" id="A0A1L9T4F6"/>
<name>A0A1L9T4F6_9EURO</name>
<reference evidence="3" key="1">
    <citation type="journal article" date="2017" name="Genome Biol.">
        <title>Comparative genomics reveals high biological diversity and specific adaptations in the industrially and medically important fungal genus Aspergillus.</title>
        <authorList>
            <person name="de Vries R.P."/>
            <person name="Riley R."/>
            <person name="Wiebenga A."/>
            <person name="Aguilar-Osorio G."/>
            <person name="Amillis S."/>
            <person name="Uchima C.A."/>
            <person name="Anderluh G."/>
            <person name="Asadollahi M."/>
            <person name="Askin M."/>
            <person name="Barry K."/>
            <person name="Battaglia E."/>
            <person name="Bayram O."/>
            <person name="Benocci T."/>
            <person name="Braus-Stromeyer S.A."/>
            <person name="Caldana C."/>
            <person name="Canovas D."/>
            <person name="Cerqueira G.C."/>
            <person name="Chen F."/>
            <person name="Chen W."/>
            <person name="Choi C."/>
            <person name="Clum A."/>
            <person name="Dos Santos R.A."/>
            <person name="Damasio A.R."/>
            <person name="Diallinas G."/>
            <person name="Emri T."/>
            <person name="Fekete E."/>
            <person name="Flipphi M."/>
            <person name="Freyberg S."/>
            <person name="Gallo A."/>
            <person name="Gournas C."/>
            <person name="Habgood R."/>
            <person name="Hainaut M."/>
            <person name="Harispe M.L."/>
            <person name="Henrissat B."/>
            <person name="Hilden K.S."/>
            <person name="Hope R."/>
            <person name="Hossain A."/>
            <person name="Karabika E."/>
            <person name="Karaffa L."/>
            <person name="Karanyi Z."/>
            <person name="Krasevec N."/>
            <person name="Kuo A."/>
            <person name="Kusch H."/>
            <person name="LaButti K."/>
            <person name="Lagendijk E.L."/>
            <person name="Lapidus A."/>
            <person name="Levasseur A."/>
            <person name="Lindquist E."/>
            <person name="Lipzen A."/>
            <person name="Logrieco A.F."/>
            <person name="MacCabe A."/>
            <person name="Maekelae M.R."/>
            <person name="Malavazi I."/>
            <person name="Melin P."/>
            <person name="Meyer V."/>
            <person name="Mielnichuk N."/>
            <person name="Miskei M."/>
            <person name="Molnar A.P."/>
            <person name="Mule G."/>
            <person name="Ngan C.Y."/>
            <person name="Orejas M."/>
            <person name="Orosz E."/>
            <person name="Ouedraogo J.P."/>
            <person name="Overkamp K.M."/>
            <person name="Park H.-S."/>
            <person name="Perrone G."/>
            <person name="Piumi F."/>
            <person name="Punt P.J."/>
            <person name="Ram A.F."/>
            <person name="Ramon A."/>
            <person name="Rauscher S."/>
            <person name="Record E."/>
            <person name="Riano-Pachon D.M."/>
            <person name="Robert V."/>
            <person name="Roehrig J."/>
            <person name="Ruller R."/>
            <person name="Salamov A."/>
            <person name="Salih N.S."/>
            <person name="Samson R.A."/>
            <person name="Sandor E."/>
            <person name="Sanguinetti M."/>
            <person name="Schuetze T."/>
            <person name="Sepcic K."/>
            <person name="Shelest E."/>
            <person name="Sherlock G."/>
            <person name="Sophianopoulou V."/>
            <person name="Squina F.M."/>
            <person name="Sun H."/>
            <person name="Susca A."/>
            <person name="Todd R.B."/>
            <person name="Tsang A."/>
            <person name="Unkles S.E."/>
            <person name="van de Wiele N."/>
            <person name="van Rossen-Uffink D."/>
            <person name="Oliveira J.V."/>
            <person name="Vesth T.C."/>
            <person name="Visser J."/>
            <person name="Yu J.-H."/>
            <person name="Zhou M."/>
            <person name="Andersen M.R."/>
            <person name="Archer D.B."/>
            <person name="Baker S.E."/>
            <person name="Benoit I."/>
            <person name="Brakhage A.A."/>
            <person name="Braus G.H."/>
            <person name="Fischer R."/>
            <person name="Frisvad J.C."/>
            <person name="Goldman G.H."/>
            <person name="Houbraken J."/>
            <person name="Oakley B."/>
            <person name="Pocsi I."/>
            <person name="Scazzocchio C."/>
            <person name="Seiboth B."/>
            <person name="vanKuyk P.A."/>
            <person name="Wortman J."/>
            <person name="Dyer P.S."/>
            <person name="Grigoriev I.V."/>
        </authorList>
    </citation>
    <scope>NUCLEOTIDE SEQUENCE [LARGE SCALE GENOMIC DNA]</scope>
    <source>
        <strain evidence="3">CBS 593.65</strain>
    </source>
</reference>
<dbReference type="GeneID" id="63764126"/>
<feature type="transmembrane region" description="Helical" evidence="1">
    <location>
        <begin position="222"/>
        <end position="242"/>
    </location>
</feature>
<evidence type="ECO:0000313" key="3">
    <source>
        <dbReference type="Proteomes" id="UP000184356"/>
    </source>
</evidence>
<feature type="transmembrane region" description="Helical" evidence="1">
    <location>
        <begin position="443"/>
        <end position="466"/>
    </location>
</feature>
<feature type="transmembrane region" description="Helical" evidence="1">
    <location>
        <begin position="472"/>
        <end position="501"/>
    </location>
</feature>
<dbReference type="PANTHER" id="PTHR37577">
    <property type="entry name" value="INTEGRAL MEMBRANE PROTEIN"/>
    <property type="match status" value="1"/>
</dbReference>
<evidence type="ECO:0000256" key="1">
    <source>
        <dbReference type="SAM" id="Phobius"/>
    </source>
</evidence>
<feature type="transmembrane region" description="Helical" evidence="1">
    <location>
        <begin position="359"/>
        <end position="380"/>
    </location>
</feature>
<dbReference type="VEuPathDB" id="FungiDB:ASPSYDRAFT_50358"/>
<feature type="transmembrane region" description="Helical" evidence="1">
    <location>
        <begin position="132"/>
        <end position="151"/>
    </location>
</feature>
<dbReference type="RefSeq" id="XP_040698113.1">
    <property type="nucleotide sequence ID" value="XM_040848053.1"/>
</dbReference>
<protein>
    <submittedName>
        <fullName evidence="2">Uncharacterized protein</fullName>
    </submittedName>
</protein>
<organism evidence="2 3">
    <name type="scientific">Aspergillus sydowii CBS 593.65</name>
    <dbReference type="NCBI Taxonomy" id="1036612"/>
    <lineage>
        <taxon>Eukaryota</taxon>
        <taxon>Fungi</taxon>
        <taxon>Dikarya</taxon>
        <taxon>Ascomycota</taxon>
        <taxon>Pezizomycotina</taxon>
        <taxon>Eurotiomycetes</taxon>
        <taxon>Eurotiomycetidae</taxon>
        <taxon>Eurotiales</taxon>
        <taxon>Aspergillaceae</taxon>
        <taxon>Aspergillus</taxon>
        <taxon>Aspergillus subgen. Nidulantes</taxon>
    </lineage>
</organism>
<sequence>MRRALRWDSSRDWSRPLKKLILAISDQQLVTGLAMLIGAFSQLNCGISFYHWQVATTLAWFASITHLATLPFLQEFLQRHNFLLCLRVMLMSGVAIMLSITLLRSGLPDAPAMCGTVANGSLAVSDWIKKDGMYTILSEIILLGTLITRLLRMFSRTSHLGIKAMRSARAKWQASIIWLCKMLQARSEWTAAAALWVPVVSLSALVSVQALLDFMRSRAWEVLWLLFSLVWGTIRLFAVRYGVQQDSDLLEESYWGFGQVIPVLLLLVPVLMFVESLSDLSSEKATDIPTRYENIQLLELRNGQHTQSTPSFQNELPVPLPAVSSNRPTPSASDSAYDRIIASCQCDFRSCPWYLDNQYFIISFIVGAAPVYLAFAASNLEQLNVYFVQYACSLLGGCCLCLSTIPLCGVLSTIERTRSKRRAFSIIRIIVDPGWAYRICRRVYYYTSPGLVVLSVIVAFKNWIFILRFPGIFVAFCTWIVFYMPPFLLSVFGAMYSLYWYV</sequence>
<feature type="transmembrane region" description="Helical" evidence="1">
    <location>
        <begin position="82"/>
        <end position="103"/>
    </location>
</feature>
<keyword evidence="1" id="KW-0472">Membrane</keyword>
<feature type="transmembrane region" description="Helical" evidence="1">
    <location>
        <begin position="49"/>
        <end position="70"/>
    </location>
</feature>
<feature type="transmembrane region" description="Helical" evidence="1">
    <location>
        <begin position="254"/>
        <end position="274"/>
    </location>
</feature>
<gene>
    <name evidence="2" type="ORF">ASPSYDRAFT_50358</name>
</gene>
<keyword evidence="3" id="KW-1185">Reference proteome</keyword>
<dbReference type="OrthoDB" id="4495729at2759"/>
<feature type="transmembrane region" description="Helical" evidence="1">
    <location>
        <begin position="20"/>
        <end position="43"/>
    </location>
</feature>
<accession>A0A1L9T4F6</accession>
<feature type="transmembrane region" description="Helical" evidence="1">
    <location>
        <begin position="195"/>
        <end position="215"/>
    </location>
</feature>
<feature type="transmembrane region" description="Helical" evidence="1">
    <location>
        <begin position="386"/>
        <end position="412"/>
    </location>
</feature>
<proteinExistence type="predicted"/>
<dbReference type="Proteomes" id="UP000184356">
    <property type="component" value="Unassembled WGS sequence"/>
</dbReference>
<evidence type="ECO:0000313" key="2">
    <source>
        <dbReference type="EMBL" id="OJJ54307.1"/>
    </source>
</evidence>
<dbReference type="EMBL" id="KV878595">
    <property type="protein sequence ID" value="OJJ54307.1"/>
    <property type="molecule type" value="Genomic_DNA"/>
</dbReference>
<dbReference type="InterPro" id="IPR053018">
    <property type="entry name" value="Elsinochrome_Biosynth-Asso"/>
</dbReference>
<dbReference type="STRING" id="1036612.A0A1L9T4F6"/>